<reference evidence="1 2" key="1">
    <citation type="submission" date="2020-07" db="EMBL/GenBank/DDBJ databases">
        <title>Bradyrhizobium diversity isolated from nodules of indigenous legumes of Western Australia.</title>
        <authorList>
            <person name="Klepa M.S."/>
        </authorList>
    </citation>
    <scope>NUCLEOTIDE SEQUENCE [LARGE SCALE GENOMIC DNA]</scope>
    <source>
        <strain evidence="1 2">CNPSo 4010</strain>
    </source>
</reference>
<name>A0ABS0PJY6_9BRAD</name>
<gene>
    <name evidence="1" type="ORF">HZZ13_05540</name>
</gene>
<keyword evidence="2" id="KW-1185">Reference proteome</keyword>
<sequence length="72" mass="7999">MRLTIQTFFDRRWHDAAVVTLSDPDKGLTGASSVSYEMPYFYDHGTSGDAVRNLRAYSVAAPVDLEDRAADT</sequence>
<organism evidence="1 2">
    <name type="scientific">Bradyrhizobium agreste</name>
    <dbReference type="NCBI Taxonomy" id="2751811"/>
    <lineage>
        <taxon>Bacteria</taxon>
        <taxon>Pseudomonadati</taxon>
        <taxon>Pseudomonadota</taxon>
        <taxon>Alphaproteobacteria</taxon>
        <taxon>Hyphomicrobiales</taxon>
        <taxon>Nitrobacteraceae</taxon>
        <taxon>Bradyrhizobium</taxon>
    </lineage>
</organism>
<accession>A0ABS0PJY6</accession>
<dbReference type="RefSeq" id="WP_197958642.1">
    <property type="nucleotide sequence ID" value="NZ_JACCHP010000003.1"/>
</dbReference>
<dbReference type="Proteomes" id="UP000807370">
    <property type="component" value="Unassembled WGS sequence"/>
</dbReference>
<comment type="caution">
    <text evidence="1">The sequence shown here is derived from an EMBL/GenBank/DDBJ whole genome shotgun (WGS) entry which is preliminary data.</text>
</comment>
<protein>
    <submittedName>
        <fullName evidence="1">Uncharacterized protein</fullName>
    </submittedName>
</protein>
<evidence type="ECO:0000313" key="2">
    <source>
        <dbReference type="Proteomes" id="UP000807370"/>
    </source>
</evidence>
<evidence type="ECO:0000313" key="1">
    <source>
        <dbReference type="EMBL" id="MBH5397256.1"/>
    </source>
</evidence>
<proteinExistence type="predicted"/>
<dbReference type="EMBL" id="JACCHP010000003">
    <property type="protein sequence ID" value="MBH5397256.1"/>
    <property type="molecule type" value="Genomic_DNA"/>
</dbReference>